<reference evidence="1" key="1">
    <citation type="submission" date="2022-04" db="EMBL/GenBank/DDBJ databases">
        <title>Genome of the entomopathogenic fungus Entomophthora muscae.</title>
        <authorList>
            <person name="Elya C."/>
            <person name="Lovett B.R."/>
            <person name="Lee E."/>
            <person name="Macias A.M."/>
            <person name="Hajek A.E."/>
            <person name="De Bivort B.L."/>
            <person name="Kasson M.T."/>
            <person name="De Fine Licht H.H."/>
            <person name="Stajich J.E."/>
        </authorList>
    </citation>
    <scope>NUCLEOTIDE SEQUENCE</scope>
    <source>
        <strain evidence="1">Berkeley</strain>
    </source>
</reference>
<gene>
    <name evidence="1" type="ORF">DSO57_1025625</name>
</gene>
<dbReference type="Proteomes" id="UP001165960">
    <property type="component" value="Unassembled WGS sequence"/>
</dbReference>
<dbReference type="EMBL" id="QTSX02000855">
    <property type="protein sequence ID" value="KAJ9084339.1"/>
    <property type="molecule type" value="Genomic_DNA"/>
</dbReference>
<evidence type="ECO:0000313" key="2">
    <source>
        <dbReference type="Proteomes" id="UP001165960"/>
    </source>
</evidence>
<comment type="caution">
    <text evidence="1">The sequence shown here is derived from an EMBL/GenBank/DDBJ whole genome shotgun (WGS) entry which is preliminary data.</text>
</comment>
<protein>
    <submittedName>
        <fullName evidence="1">Uncharacterized protein</fullName>
    </submittedName>
</protein>
<accession>A0ACC2UBE1</accession>
<sequence>MPRKDHGSQSRAAKPTAGSKGTPVWPPPKTNCHPTCQAFGIPHPMPSTPIWESWHSERGINKGYPSAIAGAIVGGGPLSKAECTPQLPSQLLDTTTTMTLDNSTLHTRVPGLPWCPPLHPDYGSVHPMLGTDLLCRQLQERQHPWQSFLWLMTVHPTSPPWLGSTLQPSAIPSSTSPCNVWVLFWHTLQPSHLEGSGLGKDGQVQDWHRDLPKKAPSNLPQPGLTLGCWLNRPPLNWE</sequence>
<keyword evidence="2" id="KW-1185">Reference proteome</keyword>
<evidence type="ECO:0000313" key="1">
    <source>
        <dbReference type="EMBL" id="KAJ9084339.1"/>
    </source>
</evidence>
<organism evidence="1 2">
    <name type="scientific">Entomophthora muscae</name>
    <dbReference type="NCBI Taxonomy" id="34485"/>
    <lineage>
        <taxon>Eukaryota</taxon>
        <taxon>Fungi</taxon>
        <taxon>Fungi incertae sedis</taxon>
        <taxon>Zoopagomycota</taxon>
        <taxon>Entomophthoromycotina</taxon>
        <taxon>Entomophthoromycetes</taxon>
        <taxon>Entomophthorales</taxon>
        <taxon>Entomophthoraceae</taxon>
        <taxon>Entomophthora</taxon>
    </lineage>
</organism>
<name>A0ACC2UBE1_9FUNG</name>
<proteinExistence type="predicted"/>